<accession>A0A547PNK0</accession>
<evidence type="ECO:0000259" key="2">
    <source>
        <dbReference type="Pfam" id="PF13467"/>
    </source>
</evidence>
<reference evidence="3 4" key="1">
    <citation type="submission" date="2019-06" db="EMBL/GenBank/DDBJ databases">
        <title>Paenimaribius caenipelagi gen. nov., sp. nov., isolated from a tidal flat.</title>
        <authorList>
            <person name="Yoon J.-H."/>
        </authorList>
    </citation>
    <scope>NUCLEOTIDE SEQUENCE [LARGE SCALE GENOMIC DNA]</scope>
    <source>
        <strain evidence="3 4">JBTF-M29</strain>
    </source>
</reference>
<dbReference type="InterPro" id="IPR027373">
    <property type="entry name" value="RHH_dom"/>
</dbReference>
<keyword evidence="4" id="KW-1185">Reference proteome</keyword>
<feature type="region of interest" description="Disordered" evidence="1">
    <location>
        <begin position="71"/>
        <end position="106"/>
    </location>
</feature>
<dbReference type="EMBL" id="VFSV01000035">
    <property type="protein sequence ID" value="TRD15699.1"/>
    <property type="molecule type" value="Genomic_DNA"/>
</dbReference>
<dbReference type="Gene3D" id="1.10.3990.20">
    <property type="entry name" value="protein bp1543"/>
    <property type="match status" value="1"/>
</dbReference>
<proteinExistence type="predicted"/>
<dbReference type="Pfam" id="PF13467">
    <property type="entry name" value="RHH_4"/>
    <property type="match status" value="1"/>
</dbReference>
<comment type="caution">
    <text evidence="3">The sequence shown here is derived from an EMBL/GenBank/DDBJ whole genome shotgun (WGS) entry which is preliminary data.</text>
</comment>
<feature type="compositionally biased region" description="Basic and acidic residues" evidence="1">
    <location>
        <begin position="80"/>
        <end position="89"/>
    </location>
</feature>
<dbReference type="Proteomes" id="UP000318590">
    <property type="component" value="Unassembled WGS sequence"/>
</dbReference>
<dbReference type="InterPro" id="IPR038268">
    <property type="entry name" value="RHH_sf"/>
</dbReference>
<sequence length="106" mass="11180">MKGPPQKHSLTLKGHRTSVSLEAEFWLAFRAIAARQGRPLNDLAAEIDAARMPGTGLASALRVFVLKDLQSRAGPPSADSSRDASEKNGTDPSNGVCSPVATARPE</sequence>
<dbReference type="AlphaFoldDB" id="A0A547PNK0"/>
<gene>
    <name evidence="3" type="ORF">FEV53_15195</name>
</gene>
<feature type="domain" description="Ribbon-helix-helix" evidence="2">
    <location>
        <begin position="5"/>
        <end position="68"/>
    </location>
</feature>
<name>A0A547PNK0_9RHOB</name>
<protein>
    <submittedName>
        <fullName evidence="3">Ribbon-helix-helix domain-containing protein</fullName>
    </submittedName>
</protein>
<organism evidence="3 4">
    <name type="scientific">Palleronia caenipelagi</name>
    <dbReference type="NCBI Taxonomy" id="2489174"/>
    <lineage>
        <taxon>Bacteria</taxon>
        <taxon>Pseudomonadati</taxon>
        <taxon>Pseudomonadota</taxon>
        <taxon>Alphaproteobacteria</taxon>
        <taxon>Rhodobacterales</taxon>
        <taxon>Roseobacteraceae</taxon>
        <taxon>Palleronia</taxon>
    </lineage>
</organism>
<evidence type="ECO:0000256" key="1">
    <source>
        <dbReference type="SAM" id="MobiDB-lite"/>
    </source>
</evidence>
<evidence type="ECO:0000313" key="4">
    <source>
        <dbReference type="Proteomes" id="UP000318590"/>
    </source>
</evidence>
<dbReference type="OrthoDB" id="7477016at2"/>
<evidence type="ECO:0000313" key="3">
    <source>
        <dbReference type="EMBL" id="TRD15699.1"/>
    </source>
</evidence>